<sequence>MHVKINLELKQIGGSQLRWDDKSVLLQNKPSIQSYFSVIARYEITEVLYNINQFEKLILLLSLRTAGEAIHPYKECSIFLISFLKFYQSN</sequence>
<comment type="caution">
    <text evidence="1">The sequence shown here is derived from an EMBL/GenBank/DDBJ whole genome shotgun (WGS) entry which is preliminary data.</text>
</comment>
<proteinExistence type="predicted"/>
<protein>
    <submittedName>
        <fullName evidence="1">Uncharacterized protein</fullName>
    </submittedName>
</protein>
<dbReference type="AlphaFoldDB" id="A0A2H0N4J6"/>
<evidence type="ECO:0000313" key="2">
    <source>
        <dbReference type="Proteomes" id="UP000229600"/>
    </source>
</evidence>
<evidence type="ECO:0000313" key="1">
    <source>
        <dbReference type="EMBL" id="PIR03813.1"/>
    </source>
</evidence>
<organism evidence="1 2">
    <name type="scientific">Candidatus Magasanikbacteria bacterium CG11_big_fil_rev_8_21_14_0_20_39_34</name>
    <dbReference type="NCBI Taxonomy" id="1974653"/>
    <lineage>
        <taxon>Bacteria</taxon>
        <taxon>Candidatus Magasanikiibacteriota</taxon>
    </lineage>
</organism>
<dbReference type="EMBL" id="PCWN01000008">
    <property type="protein sequence ID" value="PIR03813.1"/>
    <property type="molecule type" value="Genomic_DNA"/>
</dbReference>
<reference evidence="1 2" key="1">
    <citation type="submission" date="2017-09" db="EMBL/GenBank/DDBJ databases">
        <title>Depth-based differentiation of microbial function through sediment-hosted aquifers and enrichment of novel symbionts in the deep terrestrial subsurface.</title>
        <authorList>
            <person name="Probst A.J."/>
            <person name="Ladd B."/>
            <person name="Jarett J.K."/>
            <person name="Geller-Mcgrath D.E."/>
            <person name="Sieber C.M."/>
            <person name="Emerson J.B."/>
            <person name="Anantharaman K."/>
            <person name="Thomas B.C."/>
            <person name="Malmstrom R."/>
            <person name="Stieglmeier M."/>
            <person name="Klingl A."/>
            <person name="Woyke T."/>
            <person name="Ryan C.M."/>
            <person name="Banfield J.F."/>
        </authorList>
    </citation>
    <scope>NUCLEOTIDE SEQUENCE [LARGE SCALE GENOMIC DNA]</scope>
    <source>
        <strain evidence="1">CG11_big_fil_rev_8_21_14_0_20_39_34</strain>
    </source>
</reference>
<gene>
    <name evidence="1" type="ORF">COV59_04035</name>
</gene>
<dbReference type="Proteomes" id="UP000229600">
    <property type="component" value="Unassembled WGS sequence"/>
</dbReference>
<name>A0A2H0N4J6_9BACT</name>
<accession>A0A2H0N4J6</accession>